<feature type="region of interest" description="Disordered" evidence="3">
    <location>
        <begin position="402"/>
        <end position="452"/>
    </location>
</feature>
<keyword evidence="8" id="KW-1185">Reference proteome</keyword>
<feature type="domain" description="RSE1/DDB1/CPSF1 first beta-propeller" evidence="5">
    <location>
        <begin position="13"/>
        <end position="414"/>
    </location>
</feature>
<dbReference type="GO" id="GO:0005634">
    <property type="term" value="C:nucleus"/>
    <property type="evidence" value="ECO:0007669"/>
    <property type="project" value="UniProtKB-SubCell"/>
</dbReference>
<evidence type="ECO:0000259" key="6">
    <source>
        <dbReference type="Pfam" id="PF23726"/>
    </source>
</evidence>
<dbReference type="Pfam" id="PF03178">
    <property type="entry name" value="CPSF_A"/>
    <property type="match status" value="1"/>
</dbReference>
<comment type="subcellular location">
    <subcellularLocation>
        <location evidence="1">Nucleus</location>
    </subcellularLocation>
</comment>
<dbReference type="GO" id="GO:0003676">
    <property type="term" value="F:nucleic acid binding"/>
    <property type="evidence" value="ECO:0007669"/>
    <property type="project" value="InterPro"/>
</dbReference>
<dbReference type="PANTHER" id="PTHR10644">
    <property type="entry name" value="DNA REPAIR/RNA PROCESSING CPSF FAMILY"/>
    <property type="match status" value="1"/>
</dbReference>
<feature type="compositionally biased region" description="Acidic residues" evidence="3">
    <location>
        <begin position="423"/>
        <end position="438"/>
    </location>
</feature>
<dbReference type="Pfam" id="PF10433">
    <property type="entry name" value="Beta-prop_RSE1_1st"/>
    <property type="match status" value="1"/>
</dbReference>
<evidence type="ECO:0000313" key="8">
    <source>
        <dbReference type="Proteomes" id="UP000503462"/>
    </source>
</evidence>
<evidence type="ECO:0008006" key="9">
    <source>
        <dbReference type="Google" id="ProtNLM"/>
    </source>
</evidence>
<dbReference type="EMBL" id="CP051139">
    <property type="protein sequence ID" value="QIW95825.1"/>
    <property type="molecule type" value="Genomic_DNA"/>
</dbReference>
<keyword evidence="2" id="KW-0539">Nucleus</keyword>
<evidence type="ECO:0000256" key="2">
    <source>
        <dbReference type="ARBA" id="ARBA00023242"/>
    </source>
</evidence>
<dbReference type="Gene3D" id="2.130.10.10">
    <property type="entry name" value="YVTN repeat-like/Quinoprotein amine dehydrogenase"/>
    <property type="match status" value="3"/>
</dbReference>
<accession>A0A6H0XM93</accession>
<sequence length="1302" mass="142998">MQCYSELLPPTAVTDALALNFIQQGRLDLVVAKTSLLQVFKVQHAKDSASARLLLIGEYQLSGTITSLQQIHTQDDKSGIDSLLIGFRDAKVSLVRWDHDNHRISTVSIHYYETDPVPRQPCDIGAGYTTSILTVDPSSRCVALKFDQRQLAILPFRQAGEDAELEDMDDEDKKKVVRNGTTVDTPYKKSFVLSLPSLDQSLTDVVDLAFLHDYREPTFGILASAGQASSALWSEGKDILTYHVLTLDLEQGASTILVSVPMLPASLWKVKPLPSPIGGALLLGTNELVHVSQSGKTHALVVNEFADMAGFTTTDQRSLDLKLEDCVVEVLDAEALDVLFALRDGSLATLHFNMLGSEVKSMSFNVITAEAGGSLCEGLPSCVARLHDFVFVGSDEADSVLLRSHSSSNSRKRSHAEMMGQQAEDEAKEEDDEDEDDLYATTTRQTRSSTKTSSQVKSVVTYSFEVSDTLQGLGPMSKPCFGKSSGGLELATITGRSRGSRLALLSRELRPIPQRSHQVGEAKAVWSLRCVKPKKKRQPPLPGPDNFLFVFDGSSTKVFEAPQEEGELVEISNTEFEQDGDTIEIGTLGSGRWIVHCRKSEIRTYEPDLSLGQIIPMLDEASDAELDIVHTQFCDPYLLVVRSDNTPQVLAFDQKSEDIEALEGVVERKCIGGSLYRGPFTSGDVAAFLLLDDGSLQVLSLPDLTPVYTSLNLPSLPPILSADSTQKRPGFKETLTEMLVADIGIQGFAQPYLILRTSADDLIFYEPFSLGHTAWTDKLRFRKVPVQYLPKYDEYMEETDRVSPLRPITIDNYVAVVVPGRPPCLIMSETSSRPKVLRIDDNEAVYLTAVQQSTLVTLSTGGVITHSVLPSTTCVGTGWTAQKLHIGDDELRYVAYHEAGGMYVLATCKQVDFLFPEEDTRHQDQDDITSRPTVPQYSLHLFSASTHRIINTYEFPPGEAIACLEIMPLDTSEHTHEVKQLVSVGTALLRGEDMPTKGALVLLELQPVIPEPDDDETGVKLHVLSREHVKGAVTTTAPFIGGLIGVSQGQKIMVRGMKEDGSCLPVAFLDCQCQLNTLKTLWRTGLWLAGDSWKGLWMGGFTEDPYKLTFLGKSQTMEVLCAEFLPFESQLFVLAIDAEMDLHVLQYDPEDPKTVSGARLLHRATFNTGHWPTSMTLVPSTLSPWNESETEGEPLYHILITTQSGAIHLLTPLDNAAYRRLGNIYGQMASILEHPAALNPREYRAADGDVAATKGVIDGTLIQRVGELGSAKRAEVLSRCGSDAWMLRSDLKVICGGGLAWL</sequence>
<proteinExistence type="predicted"/>
<evidence type="ECO:0000259" key="5">
    <source>
        <dbReference type="Pfam" id="PF10433"/>
    </source>
</evidence>
<gene>
    <name evidence="7" type="ORF">AMS68_001343</name>
</gene>
<feature type="domain" description="RSE1/DDB1/CPSF1 second beta-propeller" evidence="6">
    <location>
        <begin position="522"/>
        <end position="851"/>
    </location>
</feature>
<organism evidence="7 8">
    <name type="scientific">Peltaster fructicola</name>
    <dbReference type="NCBI Taxonomy" id="286661"/>
    <lineage>
        <taxon>Eukaryota</taxon>
        <taxon>Fungi</taxon>
        <taxon>Dikarya</taxon>
        <taxon>Ascomycota</taxon>
        <taxon>Pezizomycotina</taxon>
        <taxon>Dothideomycetes</taxon>
        <taxon>Dothideomycetes incertae sedis</taxon>
        <taxon>Peltaster</taxon>
    </lineage>
</organism>
<feature type="domain" description="RSE1/DDB1/CPSF1 C-terminal" evidence="4">
    <location>
        <begin position="937"/>
        <end position="1265"/>
    </location>
</feature>
<evidence type="ECO:0000313" key="7">
    <source>
        <dbReference type="EMBL" id="QIW95825.1"/>
    </source>
</evidence>
<dbReference type="InterPro" id="IPR018846">
    <property type="entry name" value="Beta-prop_RSE1/DDB1/CPSF1_1st"/>
</dbReference>
<dbReference type="Pfam" id="PF23726">
    <property type="entry name" value="Beta-prop_RSE1_2nd"/>
    <property type="match status" value="1"/>
</dbReference>
<dbReference type="OrthoDB" id="6109at2759"/>
<dbReference type="Proteomes" id="UP000503462">
    <property type="component" value="Chromosome 1"/>
</dbReference>
<feature type="compositionally biased region" description="Low complexity" evidence="3">
    <location>
        <begin position="441"/>
        <end position="452"/>
    </location>
</feature>
<reference evidence="7 8" key="1">
    <citation type="journal article" date="2016" name="Sci. Rep.">
        <title>Peltaster fructicola genome reveals evolution from an invasive phytopathogen to an ectophytic parasite.</title>
        <authorList>
            <person name="Xu C."/>
            <person name="Chen H."/>
            <person name="Gleason M.L."/>
            <person name="Xu J.R."/>
            <person name="Liu H."/>
            <person name="Zhang R."/>
            <person name="Sun G."/>
        </authorList>
    </citation>
    <scope>NUCLEOTIDE SEQUENCE [LARGE SCALE GENOMIC DNA]</scope>
    <source>
        <strain evidence="7 8">LNHT1506</strain>
    </source>
</reference>
<evidence type="ECO:0000259" key="4">
    <source>
        <dbReference type="Pfam" id="PF03178"/>
    </source>
</evidence>
<evidence type="ECO:0000256" key="3">
    <source>
        <dbReference type="SAM" id="MobiDB-lite"/>
    </source>
</evidence>
<dbReference type="InterPro" id="IPR058543">
    <property type="entry name" value="Beta-prop_RSE1/DDB1/CPSF1_2nd"/>
</dbReference>
<dbReference type="InterPro" id="IPR015943">
    <property type="entry name" value="WD40/YVTN_repeat-like_dom_sf"/>
</dbReference>
<name>A0A6H0XM93_9PEZI</name>
<dbReference type="InterPro" id="IPR050358">
    <property type="entry name" value="RSE1/DDB1/CFT1"/>
</dbReference>
<protein>
    <recommendedName>
        <fullName evidence="9">Cleavage/polyadenylation specificity factor A subunit C-terminal domain-containing protein</fullName>
    </recommendedName>
</protein>
<evidence type="ECO:0000256" key="1">
    <source>
        <dbReference type="ARBA" id="ARBA00004123"/>
    </source>
</evidence>
<dbReference type="InterPro" id="IPR004871">
    <property type="entry name" value="RSE1/DDB1/CPSF1_C"/>
</dbReference>